<dbReference type="Gene3D" id="3.40.50.720">
    <property type="entry name" value="NAD(P)-binding Rossmann-like Domain"/>
    <property type="match status" value="1"/>
</dbReference>
<proteinExistence type="inferred from homology"/>
<dbReference type="SUPFAM" id="SSF51735">
    <property type="entry name" value="NAD(P)-binding Rossmann-fold domains"/>
    <property type="match status" value="1"/>
</dbReference>
<evidence type="ECO:0000313" key="5">
    <source>
        <dbReference type="Proteomes" id="UP001175000"/>
    </source>
</evidence>
<dbReference type="AlphaFoldDB" id="A0AA39WSD8"/>
<name>A0AA39WSD8_9PEZI</name>
<comment type="caution">
    <text evidence="4">The sequence shown here is derived from an EMBL/GenBank/DDBJ whole genome shotgun (WGS) entry which is preliminary data.</text>
</comment>
<dbReference type="PANTHER" id="PTHR42748:SF26">
    <property type="entry name" value="NMRA-LIKE DOMAIN-CONTAINING PROTEIN"/>
    <property type="match status" value="1"/>
</dbReference>
<dbReference type="InterPro" id="IPR008030">
    <property type="entry name" value="NmrA-like"/>
</dbReference>
<dbReference type="Proteomes" id="UP001175000">
    <property type="component" value="Unassembled WGS sequence"/>
</dbReference>
<protein>
    <recommendedName>
        <fullName evidence="3">NmrA-like domain-containing protein</fullName>
    </recommendedName>
</protein>
<keyword evidence="2" id="KW-0521">NADP</keyword>
<comment type="similarity">
    <text evidence="1">Belongs to the NmrA-type oxidoreductase family.</text>
</comment>
<evidence type="ECO:0000256" key="2">
    <source>
        <dbReference type="ARBA" id="ARBA00022857"/>
    </source>
</evidence>
<dbReference type="InterPro" id="IPR036291">
    <property type="entry name" value="NAD(P)-bd_dom_sf"/>
</dbReference>
<dbReference type="Gene3D" id="3.90.25.10">
    <property type="entry name" value="UDP-galactose 4-epimerase, domain 1"/>
    <property type="match status" value="1"/>
</dbReference>
<dbReference type="EMBL" id="JAULSU010000004">
    <property type="protein sequence ID" value="KAK0620714.1"/>
    <property type="molecule type" value="Genomic_DNA"/>
</dbReference>
<reference evidence="4" key="1">
    <citation type="submission" date="2023-06" db="EMBL/GenBank/DDBJ databases">
        <title>Genome-scale phylogeny and comparative genomics of the fungal order Sordariales.</title>
        <authorList>
            <consortium name="Lawrence Berkeley National Laboratory"/>
            <person name="Hensen N."/>
            <person name="Bonometti L."/>
            <person name="Westerberg I."/>
            <person name="Brannstrom I.O."/>
            <person name="Guillou S."/>
            <person name="Cros-Aarteil S."/>
            <person name="Calhoun S."/>
            <person name="Haridas S."/>
            <person name="Kuo A."/>
            <person name="Mondo S."/>
            <person name="Pangilinan J."/>
            <person name="Riley R."/>
            <person name="Labutti K."/>
            <person name="Andreopoulos B."/>
            <person name="Lipzen A."/>
            <person name="Chen C."/>
            <person name="Yanf M."/>
            <person name="Daum C."/>
            <person name="Ng V."/>
            <person name="Clum A."/>
            <person name="Steindorff A."/>
            <person name="Ohm R."/>
            <person name="Martin F."/>
            <person name="Silar P."/>
            <person name="Natvig D."/>
            <person name="Lalanne C."/>
            <person name="Gautier V."/>
            <person name="Ament-Velasquez S.L."/>
            <person name="Kruys A."/>
            <person name="Hutchinson M.I."/>
            <person name="Powell A.J."/>
            <person name="Barry K."/>
            <person name="Miller A.N."/>
            <person name="Grigoriev I.V."/>
            <person name="Debuchy R."/>
            <person name="Gladieux P."/>
            <person name="Thoren M.H."/>
            <person name="Johannesson H."/>
        </authorList>
    </citation>
    <scope>NUCLEOTIDE SEQUENCE</scope>
    <source>
        <strain evidence="4">CBS 606.72</strain>
    </source>
</reference>
<accession>A0AA39WSD8</accession>
<evidence type="ECO:0000256" key="1">
    <source>
        <dbReference type="ARBA" id="ARBA00006328"/>
    </source>
</evidence>
<dbReference type="PANTHER" id="PTHR42748">
    <property type="entry name" value="NITROGEN METABOLITE REPRESSION PROTEIN NMRA FAMILY MEMBER"/>
    <property type="match status" value="1"/>
</dbReference>
<feature type="domain" description="NmrA-like" evidence="3">
    <location>
        <begin position="4"/>
        <end position="316"/>
    </location>
</feature>
<dbReference type="InterPro" id="IPR051164">
    <property type="entry name" value="NmrA-like_oxidored"/>
</dbReference>
<dbReference type="GO" id="GO:0005634">
    <property type="term" value="C:nucleus"/>
    <property type="evidence" value="ECO:0007669"/>
    <property type="project" value="TreeGrafter"/>
</dbReference>
<dbReference type="Pfam" id="PF05368">
    <property type="entry name" value="NmrA"/>
    <property type="match status" value="1"/>
</dbReference>
<evidence type="ECO:0000313" key="4">
    <source>
        <dbReference type="EMBL" id="KAK0620714.1"/>
    </source>
</evidence>
<sequence length="359" mass="39614">MADKKLIVVIGATGNQGGSVARRFLQDSSFAVRALTRNPASPAAKALKEQGAEVVQAELEDAESLKTAFKGANLIFSVTQYWEPFFRLDCRPKATELGLSCRKYAYDVEYRQGKNIADAAAAVVDTLVENGFLVSTLSHAGKATGGKMTEVYHFDSKADIFPHYVDEKYPELSKKMSCIHTGYFMTSHQILPNSYFKKQPDGSFQMRFPTREDKPVPHIDIVADMGNFVYAVSQMPPGKAYMAAGSTVGFGEYIRLFGEHNTVPVSYKQITFDEMVNDAVEDEAAGIEVANMYVYADEPGYDGGMDLLTAEDIRKVSSIALRSDEDAILTCLLLAGVECPITTLEEWIKKQDWSAVLLK</sequence>
<evidence type="ECO:0000259" key="3">
    <source>
        <dbReference type="Pfam" id="PF05368"/>
    </source>
</evidence>
<organism evidence="4 5">
    <name type="scientific">Immersiella caudata</name>
    <dbReference type="NCBI Taxonomy" id="314043"/>
    <lineage>
        <taxon>Eukaryota</taxon>
        <taxon>Fungi</taxon>
        <taxon>Dikarya</taxon>
        <taxon>Ascomycota</taxon>
        <taxon>Pezizomycotina</taxon>
        <taxon>Sordariomycetes</taxon>
        <taxon>Sordariomycetidae</taxon>
        <taxon>Sordariales</taxon>
        <taxon>Lasiosphaeriaceae</taxon>
        <taxon>Immersiella</taxon>
    </lineage>
</organism>
<keyword evidence="5" id="KW-1185">Reference proteome</keyword>
<gene>
    <name evidence="4" type="ORF">B0T14DRAFT_497189</name>
</gene>